<proteinExistence type="predicted"/>
<protein>
    <submittedName>
        <fullName evidence="1">Uncharacterized protein</fullName>
    </submittedName>
</protein>
<accession>A0A7J6UZX6</accession>
<dbReference type="SUPFAM" id="SSF51905">
    <property type="entry name" value="FAD/NAD(P)-binding domain"/>
    <property type="match status" value="1"/>
</dbReference>
<dbReference type="AlphaFoldDB" id="A0A7J6UZX6"/>
<keyword evidence="2" id="KW-1185">Reference proteome</keyword>
<comment type="caution">
    <text evidence="1">The sequence shown here is derived from an EMBL/GenBank/DDBJ whole genome shotgun (WGS) entry which is preliminary data.</text>
</comment>
<dbReference type="PANTHER" id="PTHR16128">
    <property type="entry name" value="FAD/NAD(P)-BINDING OXIDOREDUCTASE FAMILY PROTEIN"/>
    <property type="match status" value="1"/>
</dbReference>
<dbReference type="Proteomes" id="UP000554482">
    <property type="component" value="Unassembled WGS sequence"/>
</dbReference>
<reference evidence="1 2" key="1">
    <citation type="submission" date="2020-06" db="EMBL/GenBank/DDBJ databases">
        <title>Transcriptomic and genomic resources for Thalictrum thalictroides and T. hernandezii: Facilitating candidate gene discovery in an emerging model plant lineage.</title>
        <authorList>
            <person name="Arias T."/>
            <person name="Riano-Pachon D.M."/>
            <person name="Di Stilio V.S."/>
        </authorList>
    </citation>
    <scope>NUCLEOTIDE SEQUENCE [LARGE SCALE GENOMIC DNA]</scope>
    <source>
        <strain evidence="2">cv. WT478/WT964</strain>
        <tissue evidence="1">Leaves</tissue>
    </source>
</reference>
<dbReference type="OrthoDB" id="2161133at2759"/>
<evidence type="ECO:0000313" key="1">
    <source>
        <dbReference type="EMBL" id="KAF5177575.1"/>
    </source>
</evidence>
<gene>
    <name evidence="1" type="ORF">FRX31_032838</name>
</gene>
<organism evidence="1 2">
    <name type="scientific">Thalictrum thalictroides</name>
    <name type="common">Rue-anemone</name>
    <name type="synonym">Anemone thalictroides</name>
    <dbReference type="NCBI Taxonomy" id="46969"/>
    <lineage>
        <taxon>Eukaryota</taxon>
        <taxon>Viridiplantae</taxon>
        <taxon>Streptophyta</taxon>
        <taxon>Embryophyta</taxon>
        <taxon>Tracheophyta</taxon>
        <taxon>Spermatophyta</taxon>
        <taxon>Magnoliopsida</taxon>
        <taxon>Ranunculales</taxon>
        <taxon>Ranunculaceae</taxon>
        <taxon>Thalictroideae</taxon>
        <taxon>Thalictrum</taxon>
    </lineage>
</organism>
<name>A0A7J6UZX6_THATH</name>
<dbReference type="InterPro" id="IPR036188">
    <property type="entry name" value="FAD/NAD-bd_sf"/>
</dbReference>
<evidence type="ECO:0000313" key="2">
    <source>
        <dbReference type="Proteomes" id="UP000554482"/>
    </source>
</evidence>
<dbReference type="Pfam" id="PF13450">
    <property type="entry name" value="NAD_binding_8"/>
    <property type="match status" value="1"/>
</dbReference>
<dbReference type="EMBL" id="JABWDY010041216">
    <property type="protein sequence ID" value="KAF5177575.1"/>
    <property type="molecule type" value="Genomic_DNA"/>
</dbReference>
<dbReference type="Gene3D" id="3.90.660.10">
    <property type="match status" value="1"/>
</dbReference>
<dbReference type="Gene3D" id="3.50.50.60">
    <property type="entry name" value="FAD/NAD(P)-binding domain"/>
    <property type="match status" value="1"/>
</dbReference>
<sequence length="100" mass="10529">MKTVVSKVAVVGSGISDVVCASFLARNGISVTILESGRGSDGRMSTRSECWVLHSTTEHVISQTGLQKLPSSILSNVAGELFQEFQRSEMKSASGIAARG</sequence>
<dbReference type="PANTHER" id="PTHR16128:SF5">
    <property type="entry name" value="FAD_NAD(P)-BINDING OXIDOREDUCTASE FAMILY PROTEIN"/>
    <property type="match status" value="1"/>
</dbReference>